<dbReference type="SUPFAM" id="SSF56645">
    <property type="entry name" value="Acyl-CoA dehydrogenase NM domain-like"/>
    <property type="match status" value="1"/>
</dbReference>
<dbReference type="InterPro" id="IPR013107">
    <property type="entry name" value="Acyl-CoA_DH_C"/>
</dbReference>
<dbReference type="Pfam" id="PF08028">
    <property type="entry name" value="Acyl-CoA_dh_2"/>
    <property type="match status" value="1"/>
</dbReference>
<dbReference type="OrthoDB" id="9785203at2"/>
<dbReference type="GO" id="GO:0050660">
    <property type="term" value="F:flavin adenine dinucleotide binding"/>
    <property type="evidence" value="ECO:0007669"/>
    <property type="project" value="InterPro"/>
</dbReference>
<dbReference type="GO" id="GO:0003995">
    <property type="term" value="F:acyl-CoA dehydrogenase activity"/>
    <property type="evidence" value="ECO:0007669"/>
    <property type="project" value="TreeGrafter"/>
</dbReference>
<evidence type="ECO:0000256" key="2">
    <source>
        <dbReference type="ARBA" id="ARBA00023002"/>
    </source>
</evidence>
<dbReference type="Pfam" id="PF02771">
    <property type="entry name" value="Acyl-CoA_dh_N"/>
    <property type="match status" value="1"/>
</dbReference>
<dbReference type="Gene3D" id="1.10.540.10">
    <property type="entry name" value="Acyl-CoA dehydrogenase/oxidase, N-terminal domain"/>
    <property type="match status" value="1"/>
</dbReference>
<evidence type="ECO:0000259" key="5">
    <source>
        <dbReference type="Pfam" id="PF08028"/>
    </source>
</evidence>
<dbReference type="Proteomes" id="UP000273811">
    <property type="component" value="Unassembled WGS sequence"/>
</dbReference>
<evidence type="ECO:0000313" key="6">
    <source>
        <dbReference type="EMBL" id="RWR10070.1"/>
    </source>
</evidence>
<gene>
    <name evidence="6" type="ORF">D4N35_010165</name>
</gene>
<dbReference type="RefSeq" id="WP_120073140.1">
    <property type="nucleotide sequence ID" value="NZ_CP126113.1"/>
</dbReference>
<dbReference type="FunFam" id="2.40.110.10:FF:000020">
    <property type="entry name" value="Putative acyl-CoA dehydrogenase YdbM"/>
    <property type="match status" value="1"/>
</dbReference>
<keyword evidence="1" id="KW-0285">Flavoprotein</keyword>
<dbReference type="InterPro" id="IPR046373">
    <property type="entry name" value="Acyl-CoA_Oxase/DH_mid-dom_sf"/>
</dbReference>
<name>A0A443IT14_9BACI</name>
<evidence type="ECO:0000259" key="3">
    <source>
        <dbReference type="Pfam" id="PF02770"/>
    </source>
</evidence>
<accession>A0A443IT14</accession>
<dbReference type="CDD" id="cd00567">
    <property type="entry name" value="ACAD"/>
    <property type="match status" value="1"/>
</dbReference>
<comment type="caution">
    <text evidence="6">The sequence shown here is derived from an EMBL/GenBank/DDBJ whole genome shotgun (WGS) entry which is preliminary data.</text>
</comment>
<dbReference type="PANTHER" id="PTHR43884:SF25">
    <property type="entry name" value="ACYL-COA DEHYDROGENASE YDBM-RELATED"/>
    <property type="match status" value="1"/>
</dbReference>
<dbReference type="PANTHER" id="PTHR43884">
    <property type="entry name" value="ACYL-COA DEHYDROGENASE"/>
    <property type="match status" value="1"/>
</dbReference>
<keyword evidence="2" id="KW-0560">Oxidoreductase</keyword>
<dbReference type="Gene3D" id="2.40.110.10">
    <property type="entry name" value="Butyryl-CoA Dehydrogenase, subunit A, domain 2"/>
    <property type="match status" value="1"/>
</dbReference>
<dbReference type="InterPro" id="IPR037069">
    <property type="entry name" value="AcylCoA_DH/ox_N_sf"/>
</dbReference>
<dbReference type="InterPro" id="IPR009100">
    <property type="entry name" value="AcylCoA_DH/oxidase_NM_dom_sf"/>
</dbReference>
<protein>
    <submittedName>
        <fullName evidence="6">Acyl-CoA dehydrogenase</fullName>
    </submittedName>
</protein>
<dbReference type="InterPro" id="IPR006091">
    <property type="entry name" value="Acyl-CoA_Oxase/DH_mid-dom"/>
</dbReference>
<dbReference type="InterPro" id="IPR036250">
    <property type="entry name" value="AcylCo_DH-like_C"/>
</dbReference>
<keyword evidence="7" id="KW-1185">Reference proteome</keyword>
<dbReference type="InterPro" id="IPR013786">
    <property type="entry name" value="AcylCoA_DH/ox_N"/>
</dbReference>
<dbReference type="Pfam" id="PF02770">
    <property type="entry name" value="Acyl-CoA_dh_M"/>
    <property type="match status" value="1"/>
</dbReference>
<sequence length="395" mass="44445">MKDLFIKNDIQKLWLDKLYKKETDFKSGSQETDELAKFPKENILELVRMGYTALTLPKEYGGEGLRVYDMVLFQETIASFDGATGLSIGWHIGTIGELYEKKLWSDDRLNFFAKEVLDGALVNRAVSEAQTGSPTRGGRPGTAAVKKDGRWVINGRKNFTTMSPALTYFLTSAWIEEKQAIGFFLLHKDTEGLSIEETWDVISMRGTESHDLVLDNVKVDDSMLVEINEGPRGNKINGWVLHIPACYLGIAQAARDYAIRFANEHSPNSIKGPISELPNVQRLLGEIELELMRARHFIYSVAEAYDDEERRPLIANELGAVKHTVTNSAISIVDKTMRVAGAKSLQRSNPLQRYYRDVRAGLHNPPMDDMTIHKLAIAAIEQDKKKAETLKNNEV</sequence>
<feature type="domain" description="Acyl-CoA oxidase/dehydrogenase middle" evidence="3">
    <location>
        <begin position="125"/>
        <end position="217"/>
    </location>
</feature>
<dbReference type="Gene3D" id="1.20.140.10">
    <property type="entry name" value="Butyryl-CoA Dehydrogenase, subunit A, domain 3"/>
    <property type="match status" value="1"/>
</dbReference>
<feature type="domain" description="Acyl-CoA dehydrogenase/oxidase N-terminal" evidence="4">
    <location>
        <begin position="29"/>
        <end position="96"/>
    </location>
</feature>
<reference evidence="6" key="1">
    <citation type="submission" date="2018-12" db="EMBL/GenBank/DDBJ databases">
        <authorList>
            <person name="Sun L."/>
            <person name="Chen Z."/>
        </authorList>
    </citation>
    <scope>NUCLEOTIDE SEQUENCE [LARGE SCALE GENOMIC DNA]</scope>
    <source>
        <strain evidence="6">DSM 16012</strain>
    </source>
</reference>
<evidence type="ECO:0000256" key="1">
    <source>
        <dbReference type="ARBA" id="ARBA00022630"/>
    </source>
</evidence>
<proteinExistence type="predicted"/>
<evidence type="ECO:0000259" key="4">
    <source>
        <dbReference type="Pfam" id="PF02771"/>
    </source>
</evidence>
<evidence type="ECO:0000313" key="7">
    <source>
        <dbReference type="Proteomes" id="UP000273811"/>
    </source>
</evidence>
<dbReference type="PIRSF" id="PIRSF016578">
    <property type="entry name" value="HsaA"/>
    <property type="match status" value="1"/>
</dbReference>
<dbReference type="SUPFAM" id="SSF47203">
    <property type="entry name" value="Acyl-CoA dehydrogenase C-terminal domain-like"/>
    <property type="match status" value="1"/>
</dbReference>
<dbReference type="AlphaFoldDB" id="A0A443IT14"/>
<organism evidence="6 7">
    <name type="scientific">Siminovitchia fortis</name>
    <dbReference type="NCBI Taxonomy" id="254758"/>
    <lineage>
        <taxon>Bacteria</taxon>
        <taxon>Bacillati</taxon>
        <taxon>Bacillota</taxon>
        <taxon>Bacilli</taxon>
        <taxon>Bacillales</taxon>
        <taxon>Bacillaceae</taxon>
        <taxon>Siminovitchia</taxon>
    </lineage>
</organism>
<dbReference type="EMBL" id="QYTU02000020">
    <property type="protein sequence ID" value="RWR10070.1"/>
    <property type="molecule type" value="Genomic_DNA"/>
</dbReference>
<feature type="domain" description="Acyl-CoA dehydrogenase C-terminal" evidence="5">
    <location>
        <begin position="244"/>
        <end position="361"/>
    </location>
</feature>